<protein>
    <submittedName>
        <fullName evidence="2">Uncharacterized protein</fullName>
    </submittedName>
</protein>
<evidence type="ECO:0000256" key="1">
    <source>
        <dbReference type="SAM" id="Phobius"/>
    </source>
</evidence>
<keyword evidence="1" id="KW-0472">Membrane</keyword>
<feature type="transmembrane region" description="Helical" evidence="1">
    <location>
        <begin position="6"/>
        <end position="25"/>
    </location>
</feature>
<keyword evidence="1" id="KW-0812">Transmembrane</keyword>
<name>A0A1A9RMH9_EIKCO</name>
<dbReference type="RefSeq" id="WP_064106497.1">
    <property type="nucleotide sequence ID" value="NZ_LXSH01000028.1"/>
</dbReference>
<feature type="transmembrane region" description="Helical" evidence="1">
    <location>
        <begin position="37"/>
        <end position="60"/>
    </location>
</feature>
<dbReference type="EMBL" id="LXSH01000028">
    <property type="protein sequence ID" value="OAM20383.1"/>
    <property type="molecule type" value="Genomic_DNA"/>
</dbReference>
<gene>
    <name evidence="2" type="ORF">A7P89_10835</name>
</gene>
<comment type="caution">
    <text evidence="2">The sequence shown here is derived from an EMBL/GenBank/DDBJ whole genome shotgun (WGS) entry which is preliminary data.</text>
</comment>
<reference evidence="3" key="1">
    <citation type="submission" date="2016-05" db="EMBL/GenBank/DDBJ databases">
        <title>Draft genome of Corynebacterium afermentans subsp. afermentans LCDC 88199T.</title>
        <authorList>
            <person name="Bernier A.-M."/>
            <person name="Bernard K."/>
        </authorList>
    </citation>
    <scope>NUCLEOTIDE SEQUENCE [LARGE SCALE GENOMIC DNA]</scope>
    <source>
        <strain evidence="3">NML120819</strain>
    </source>
</reference>
<keyword evidence="1" id="KW-1133">Transmembrane helix</keyword>
<evidence type="ECO:0000313" key="3">
    <source>
        <dbReference type="Proteomes" id="UP000078103"/>
    </source>
</evidence>
<dbReference type="Proteomes" id="UP000078103">
    <property type="component" value="Unassembled WGS sequence"/>
</dbReference>
<sequence>MIGFVVLFALFIWVIVTIFSMILFHKICRKIFPSYRWSGVVGVFIGFMLLMGGWFVYWGVEYLQVSSYVNEMCKQSGIKIYITPEEWKQMVGGEDAWRELGRSNRRPPDHMKDNQIVFNGEIYKIFWQENDRLSIYHHQRQDGIRYVSANQDILYDKISGRVLMQYNYTDVGSSSVDNLIGWLKFWIDNIQNYKDDITWDLSESSYFFNEDSRE</sequence>
<proteinExistence type="predicted"/>
<dbReference type="AlphaFoldDB" id="A0A1A9RMH9"/>
<organism evidence="2 3">
    <name type="scientific">Eikenella corrodens</name>
    <dbReference type="NCBI Taxonomy" id="539"/>
    <lineage>
        <taxon>Bacteria</taxon>
        <taxon>Pseudomonadati</taxon>
        <taxon>Pseudomonadota</taxon>
        <taxon>Betaproteobacteria</taxon>
        <taxon>Neisseriales</taxon>
        <taxon>Neisseriaceae</taxon>
        <taxon>Eikenella</taxon>
    </lineage>
</organism>
<evidence type="ECO:0000313" key="2">
    <source>
        <dbReference type="EMBL" id="OAM20383.1"/>
    </source>
</evidence>
<accession>A0A1A9RMH9</accession>